<dbReference type="EMBL" id="CAEZZY010000121">
    <property type="protein sequence ID" value="CAB4784441.1"/>
    <property type="molecule type" value="Genomic_DNA"/>
</dbReference>
<name>A0A6J6WH94_9ZZZZ</name>
<protein>
    <submittedName>
        <fullName evidence="1">Unannotated protein</fullName>
    </submittedName>
</protein>
<proteinExistence type="predicted"/>
<dbReference type="AlphaFoldDB" id="A0A6J6WH94"/>
<evidence type="ECO:0000313" key="1">
    <source>
        <dbReference type="EMBL" id="CAB4784441.1"/>
    </source>
</evidence>
<organism evidence="1">
    <name type="scientific">freshwater metagenome</name>
    <dbReference type="NCBI Taxonomy" id="449393"/>
    <lineage>
        <taxon>unclassified sequences</taxon>
        <taxon>metagenomes</taxon>
        <taxon>ecological metagenomes</taxon>
    </lineage>
</organism>
<gene>
    <name evidence="1" type="ORF">UFOPK2928_01000</name>
</gene>
<sequence length="561" mass="60226">MTALLLFPSIAQSDVAEILDPNEGWTTPLEAQNPGNMAALFIDNSHLSRPGVSYLVHSGLNPSASNIDPTCESTSDTKCNFSLYSFLATIPTCMSAADVNCLSEVGAIDANGVKTVGTFSRYLPDKAQNEYVGNPDWKLPSGVGASLFTIPGVNNPAGNSYLVAVNMGGSGSRKSGNEGINLQDFSASIVPVQLLDVGNLFQNTGCPLTPRVCNPGVIKLTRPDGTVRWGLSGGTGGAGKYSCAGISWGENICAQKEAFPANYRFYIKIRLTLMPTGWLHGRISDPNISITTSGNVSELSVTANPIQVPIVYKRYQWNEMPAALQKLYIPTTGGYVGGNWSYSQQLLSDTDALDPLKRSMTSSPPPFENNAMDELVSWLPYVNDKATAMPSYWTFRSLSGKELSNANSCFTNPKQLNGMVTTNSTQYSAGPPEFDKTEGFLNYKVASPHFSSSGDVFKGSYDLAMRSDVARCIYGFSKAPVSAKVSVISADGTPQIATTIFSESAGWVYLKARNFEFSSPSVRVKLSQAPAKKITITCVKNMTIKKVTGTSPKCPAGYKKK</sequence>
<reference evidence="1" key="1">
    <citation type="submission" date="2020-05" db="EMBL/GenBank/DDBJ databases">
        <authorList>
            <person name="Chiriac C."/>
            <person name="Salcher M."/>
            <person name="Ghai R."/>
            <person name="Kavagutti S V."/>
        </authorList>
    </citation>
    <scope>NUCLEOTIDE SEQUENCE</scope>
</reference>
<accession>A0A6J6WH94</accession>